<feature type="transmembrane region" description="Helical" evidence="1">
    <location>
        <begin position="26"/>
        <end position="45"/>
    </location>
</feature>
<keyword evidence="1" id="KW-1133">Transmembrane helix</keyword>
<protein>
    <submittedName>
        <fullName evidence="2">Multidrug efflux pump subunit AcrB</fullName>
    </submittedName>
</protein>
<gene>
    <name evidence="2" type="ORF">FHU39_001560</name>
</gene>
<dbReference type="EMBL" id="JACHVQ010000001">
    <property type="protein sequence ID" value="MBB2891576.1"/>
    <property type="molecule type" value="Genomic_DNA"/>
</dbReference>
<keyword evidence="3" id="KW-1185">Reference proteome</keyword>
<evidence type="ECO:0000313" key="3">
    <source>
        <dbReference type="Proteomes" id="UP000559182"/>
    </source>
</evidence>
<sequence>MLALLGLLLVIWVVLILLGAFVHGLFWLLVIGVVLLIATSVVGFIKREALGRPRH</sequence>
<keyword evidence="1" id="KW-0812">Transmembrane</keyword>
<name>A0A839N7F8_9MICO</name>
<evidence type="ECO:0000256" key="1">
    <source>
        <dbReference type="SAM" id="Phobius"/>
    </source>
</evidence>
<organism evidence="2 3">
    <name type="scientific">Flexivirga oryzae</name>
    <dbReference type="NCBI Taxonomy" id="1794944"/>
    <lineage>
        <taxon>Bacteria</taxon>
        <taxon>Bacillati</taxon>
        <taxon>Actinomycetota</taxon>
        <taxon>Actinomycetes</taxon>
        <taxon>Micrococcales</taxon>
        <taxon>Dermacoccaceae</taxon>
        <taxon>Flexivirga</taxon>
    </lineage>
</organism>
<dbReference type="RefSeq" id="WP_183319827.1">
    <property type="nucleotide sequence ID" value="NZ_JACHVQ010000001.1"/>
</dbReference>
<proteinExistence type="predicted"/>
<reference evidence="2 3" key="1">
    <citation type="submission" date="2020-08" db="EMBL/GenBank/DDBJ databases">
        <title>Sequencing the genomes of 1000 actinobacteria strains.</title>
        <authorList>
            <person name="Klenk H.-P."/>
        </authorList>
    </citation>
    <scope>NUCLEOTIDE SEQUENCE [LARGE SCALE GENOMIC DNA]</scope>
    <source>
        <strain evidence="2 3">DSM 105369</strain>
    </source>
</reference>
<keyword evidence="1" id="KW-0472">Membrane</keyword>
<dbReference type="Proteomes" id="UP000559182">
    <property type="component" value="Unassembled WGS sequence"/>
</dbReference>
<accession>A0A839N7F8</accession>
<dbReference type="AlphaFoldDB" id="A0A839N7F8"/>
<evidence type="ECO:0000313" key="2">
    <source>
        <dbReference type="EMBL" id="MBB2891576.1"/>
    </source>
</evidence>
<comment type="caution">
    <text evidence="2">The sequence shown here is derived from an EMBL/GenBank/DDBJ whole genome shotgun (WGS) entry which is preliminary data.</text>
</comment>